<feature type="compositionally biased region" description="Basic residues" evidence="2">
    <location>
        <begin position="1352"/>
        <end position="1370"/>
    </location>
</feature>
<feature type="compositionally biased region" description="Polar residues" evidence="2">
    <location>
        <begin position="2241"/>
        <end position="2254"/>
    </location>
</feature>
<feature type="compositionally biased region" description="Basic residues" evidence="2">
    <location>
        <begin position="2482"/>
        <end position="2503"/>
    </location>
</feature>
<feature type="coiled-coil region" evidence="1">
    <location>
        <begin position="422"/>
        <end position="482"/>
    </location>
</feature>
<feature type="compositionally biased region" description="Basic and acidic residues" evidence="2">
    <location>
        <begin position="2093"/>
        <end position="2108"/>
    </location>
</feature>
<accession>A0A7M5U7I5</accession>
<name>A0A7M5U7I5_9CNID</name>
<feature type="compositionally biased region" description="Low complexity" evidence="2">
    <location>
        <begin position="1449"/>
        <end position="1462"/>
    </location>
</feature>
<feature type="compositionally biased region" description="Polar residues" evidence="2">
    <location>
        <begin position="1166"/>
        <end position="1184"/>
    </location>
</feature>
<feature type="compositionally biased region" description="Basic residues" evidence="2">
    <location>
        <begin position="2286"/>
        <end position="2315"/>
    </location>
</feature>
<feature type="coiled-coil region" evidence="1">
    <location>
        <begin position="546"/>
        <end position="580"/>
    </location>
</feature>
<feature type="region of interest" description="Disordered" evidence="2">
    <location>
        <begin position="2126"/>
        <end position="2211"/>
    </location>
</feature>
<feature type="compositionally biased region" description="Basic residues" evidence="2">
    <location>
        <begin position="2735"/>
        <end position="2751"/>
    </location>
</feature>
<feature type="region of interest" description="Disordered" evidence="2">
    <location>
        <begin position="834"/>
        <end position="1190"/>
    </location>
</feature>
<feature type="region of interest" description="Disordered" evidence="2">
    <location>
        <begin position="2223"/>
        <end position="2254"/>
    </location>
</feature>
<feature type="region of interest" description="Disordered" evidence="2">
    <location>
        <begin position="783"/>
        <end position="806"/>
    </location>
</feature>
<feature type="compositionally biased region" description="Polar residues" evidence="2">
    <location>
        <begin position="956"/>
        <end position="993"/>
    </location>
</feature>
<feature type="compositionally biased region" description="Basic residues" evidence="2">
    <location>
        <begin position="861"/>
        <end position="879"/>
    </location>
</feature>
<feature type="region of interest" description="Disordered" evidence="2">
    <location>
        <begin position="2600"/>
        <end position="2772"/>
    </location>
</feature>
<feature type="compositionally biased region" description="Basic residues" evidence="2">
    <location>
        <begin position="2376"/>
        <end position="2399"/>
    </location>
</feature>
<proteinExistence type="predicted"/>
<feature type="compositionally biased region" description="Polar residues" evidence="2">
    <location>
        <begin position="1002"/>
        <end position="1045"/>
    </location>
</feature>
<feature type="compositionally biased region" description="Basic and acidic residues" evidence="2">
    <location>
        <begin position="2611"/>
        <end position="2645"/>
    </location>
</feature>
<evidence type="ECO:0000256" key="1">
    <source>
        <dbReference type="SAM" id="Coils"/>
    </source>
</evidence>
<reference evidence="3" key="1">
    <citation type="submission" date="2021-01" db="UniProtKB">
        <authorList>
            <consortium name="EnsemblMetazoa"/>
        </authorList>
    </citation>
    <scope>IDENTIFICATION</scope>
</reference>
<feature type="compositionally biased region" description="Low complexity" evidence="2">
    <location>
        <begin position="785"/>
        <end position="799"/>
    </location>
</feature>
<feature type="compositionally biased region" description="Basic and acidic residues" evidence="2">
    <location>
        <begin position="1604"/>
        <end position="1644"/>
    </location>
</feature>
<feature type="region of interest" description="Disordered" evidence="2">
    <location>
        <begin position="1"/>
        <end position="52"/>
    </location>
</feature>
<feature type="compositionally biased region" description="Acidic residues" evidence="2">
    <location>
        <begin position="1087"/>
        <end position="1107"/>
    </location>
</feature>
<feature type="compositionally biased region" description="Basic and acidic residues" evidence="2">
    <location>
        <begin position="1538"/>
        <end position="1555"/>
    </location>
</feature>
<feature type="compositionally biased region" description="Polar residues" evidence="2">
    <location>
        <begin position="915"/>
        <end position="948"/>
    </location>
</feature>
<evidence type="ECO:0000313" key="4">
    <source>
        <dbReference type="Proteomes" id="UP000594262"/>
    </source>
</evidence>
<feature type="compositionally biased region" description="Basic and acidic residues" evidence="2">
    <location>
        <begin position="1432"/>
        <end position="1445"/>
    </location>
</feature>
<feature type="compositionally biased region" description="Basic and acidic residues" evidence="2">
    <location>
        <begin position="1148"/>
        <end position="1163"/>
    </location>
</feature>
<sequence length="3054" mass="339887">MSTPGGLSNKIHLMFNKQDGTTANTNPGSESNNDFGSGSLKPKEVNNKTMSGTKLHLDITSSGTKTNLGDASSAGASMLNLCVNLGLSGRVSDTNLAKKTFTELVKTETSTPSSTEDSFDGGPKHDLNKDLVVEKVDNVLLVEKPRPIESTNIELIDSSNAGYLDSKNLDEAENDIAITIEDLGETDQWKEKRKDGRKLRIRNKVKKPRRLDAVDKKRRTAKNVYHGIDDVQQKPVGSEYTEQQNERDIQQFEEANKDCEHLYENVENSYKPPSKGGGGQHFTTCCPTKQNVDNGLCQHQQTVEEGKRELDYVESHTEWLRQMRKDDVEEIVEPDMNAGQLREDESINNQKKTLSFGSENTFQQAEIHRIFSEKKIERMKQRDHHVNFEMKSSLGKPILTNREQESKDNADVNKRQIQHLVARRKEEENQQHLDEVQTLRKSLIIELEEEVNDLESGYSLKVRDLKKQVFRLSQKLEDEKRILDRKCEEIDFLDKKLCTKEEGERELREQFMDVKARLDSTLQRNSDLVASLAQREAISKKKDQEIMDLFERNKSQEDNLELLTRQLQKLQVDFDKLLIDTDRCLNELRVKDEYNEALSEKVDGLCGIEEKLTAEQASRESLEFQVKKLNIEVEQKVKRLKDTQNDFRAQEERHGKEKRKLKDELVEMQIKMADSERRIKIKQNLLKDHESHADRLFKKLCTAKKKSSDGVKISGADKKEIKKLQKEVDERRKTEGNLRRENWKLKAFLHGLFENDAMNLPKGVPYFSLDNKKLQHCDCKKFPMDTETSDPSMESSSTSGDLESREALRRRCLDSARTSDDEIFKELLKDFDSDNQGMSRRRQDESSATSVDDDEAGLNCKRLKNYRVKSSRPKKKKTQRASEIDSGSSQERTSLTNSTSTSFTSNVTSQGEGTGSSDSFTSKVTSENENSSPSRSCTSNATSQGENKGSSSGSSTNVESQENTGSSRSNTSNVTSQGESKGSSRSCLTNVSSEYEKVGPSRSGSTDATSQEENIVASPSCSSNVTSENENAGPSRSSTSVTSQDESTHSSENKEDSNEETSQTSDEQTTHSRSDGGSDGSESADGGSEEENDDSNPSDSKDSEEDQSSSGRSQSNSNKGDQTNLKQLPEIQLESASSENDIEDIDVSLEREIKDQPTDHDDSSDTESISNDSIQSLRSDSPDQSKGAGSDCFDWFEATDKLKQAKSYKLVLHCAAESNPSLNCAPEVDRSMSCAEINDLSLSCHAKSNRSLSSHRKSNHSLDFAEKSYRSPSCSRTSDHLLGFAGKSDRSLSCDRSLSSTKKSDCFDWLESSSKQKIIETNISDRSHLSLSRGRSKSRKSHRSLSREHSRSGRSRRSLSRGRSRSGRSRKNLDARAAESTKSSRSRVGKSQDSKRLEKSRPESDLSSKSSDDSSKLGNKSSRSVGSVELFVSERSKHSKRDTSHKSSKSVSKSARSKSALSDTKSTTKPLEKKYFSVIATAHENEDEDSSEFASAWEGSLSKASFTKSASATSHHKSGALSRTSDRSHSHASKSHSSRTDRISKGYSSRPDRSSRSHSPRTDGASTSRSPRHDGTSKSHISRLKEPSKSHRSRHASASRSHSSRHEGTSKSHSQRPDRSSTSRSPRHDGTSKSHISRLKEPSKSHSSRHVGPSKSHSSRLSGTSKIHISKPEETSKSHSSRSDRPSRSHSSRHDGVSKGHSLRPDGTSKSHSSRTDRHSKDSRVRDRSISKSRQSSTRADLSHAEAGTSRSLSVSHRSSHKGPSIVVTESHGGDAQHLLSISHESLSKRSKSKVDISMSGSHRSVSHRSVSKAGSHRSVSRTDASKAERSHSRSHRSVSRRSSRSISHRSVSRTDASRAERSHSRSHRSVSRTDASKAERSNSRSHRSVSRRSSRSRSHRSVSRTDASKAEKSYSRSHRSVSRTDASRAERSHSRSHRSVSRTDASKAERSHSRSHRSVSRTDASRAERSHSRSHRSVSRTDASRAERSHSRSHRSVSRTDASKAEKSHSRSHRSVSRTDASKAERSRSRSHRSVSRTDASKAEKSHSKSHRSGSHRRSNSKTHKSASHRSPSHHDSSKSVSERSLSISTEKATKELPKTMSDDFTRKNRAMSLKPLGDAVVYTATTSPAPTGFHRGRRRQNSQLKSISEEFSLYGGSYSKAGQSSKSYRRKGGKSRKDSQRPGSSIDWSKRSGNKRSKSADSRRRRVDSCQSIQMSYLFADIGKKSRRSKSESHVGRSHFSTHQSSHSNQDCSDWCESASYLALPTIKVENSDQSVDNNDKKLSRSVHRGKSDRKKSKSRGRSRGRLRSRKSSYSKGELSAHLLSPGRKPSKSSKRSGSKTKVSRSASSFDMMSNKSLSRSRHSSRQMGLKSKQSSRRSRSVRSRGRSYSRSRHSSRRTSSVRGRSRSYSRSGHSSRRASSVRGRSRSYSRSGHSSRRASSVRSSSRSFSRSDFSSRGSRSVHRRSRSFSRSDRSSRGSRSVHRRSRSFSRSGHSSRRSRSFHSSASCYSRSSYSGASSYSRSGQWSGTSYSRSGDSRYYSSRSGTSRERSRKNSRRKSDSHTSTESTEVLISRCDGNSFFKTFEAIQEPASVVHLDVRSGTSRRSRSASREISIESKKDSSSGDWSDGVKHGSKSDRSKSDLDGDASDIPISKGSHKSHLSARRSSRRSKSNMSLSVEPKKTDSKETVNENQKETDEEFSSDDDRVRTDDQYSDSEFPLDDPSTMRIDKRTGKVKKRKKTLVKKKSKKSDRQIELPPLRGGLTPSGNSGLNVGALPSITMSRPSMNSADGASVLLQEGGTPSRNSIARLSQGVSSTRPSGLLSNYSFDYPMDGTSSALLRQEGGLSNFSFEIPMAGDSSTTRPTNTARNIIEQTRQLQRIPTVQILENLENGLGPQQDTLQLPLQNTNNSILNMEGMLQAPEPPQIDQEQALPAGHLQPNLLMMNIRSERSAFRVVQNNGNQQADAQIAGQQDVDQITSQNYMRPVQSERNNLLGDLPPLVASAPSIVQGQEVLVDDVIDGILGNDDNTIAQDGESQDGDSLQNLENELDE</sequence>
<feature type="compositionally biased region" description="Basic residues" evidence="2">
    <location>
        <begin position="2331"/>
        <end position="2345"/>
    </location>
</feature>
<feature type="compositionally biased region" description="Basic residues" evidence="2">
    <location>
        <begin position="1805"/>
        <end position="1820"/>
    </location>
</feature>
<feature type="compositionally biased region" description="Basic residues" evidence="2">
    <location>
        <begin position="1884"/>
        <end position="1903"/>
    </location>
</feature>
<feature type="compositionally biased region" description="Polar residues" evidence="2">
    <location>
        <begin position="18"/>
        <end position="36"/>
    </location>
</feature>
<dbReference type="Proteomes" id="UP000594262">
    <property type="component" value="Unplaced"/>
</dbReference>
<feature type="region of interest" description="Disordered" evidence="2">
    <location>
        <begin position="1504"/>
        <end position="2111"/>
    </location>
</feature>
<organism evidence="3 4">
    <name type="scientific">Clytia hemisphaerica</name>
    <dbReference type="NCBI Taxonomy" id="252671"/>
    <lineage>
        <taxon>Eukaryota</taxon>
        <taxon>Metazoa</taxon>
        <taxon>Cnidaria</taxon>
        <taxon>Hydrozoa</taxon>
        <taxon>Hydroidolina</taxon>
        <taxon>Leptothecata</taxon>
        <taxon>Obeliida</taxon>
        <taxon>Clytiidae</taxon>
        <taxon>Clytia</taxon>
    </lineage>
</organism>
<feature type="compositionally biased region" description="Low complexity" evidence="2">
    <location>
        <begin position="1108"/>
        <end position="1118"/>
    </location>
</feature>
<feature type="compositionally biased region" description="Polar residues" evidence="2">
    <location>
        <begin position="3042"/>
        <end position="3054"/>
    </location>
</feature>
<feature type="compositionally biased region" description="Basic residues" evidence="2">
    <location>
        <begin position="1334"/>
        <end position="1344"/>
    </location>
</feature>
<evidence type="ECO:0000256" key="2">
    <source>
        <dbReference type="SAM" id="MobiDB-lite"/>
    </source>
</evidence>
<feature type="compositionally biased region" description="Basic and acidic residues" evidence="2">
    <location>
        <begin position="1046"/>
        <end position="1056"/>
    </location>
</feature>
<protein>
    <submittedName>
        <fullName evidence="3">Uncharacterized protein</fullName>
    </submittedName>
</protein>
<feature type="region of interest" description="Disordered" evidence="2">
    <location>
        <begin position="2270"/>
        <end position="2571"/>
    </location>
</feature>
<keyword evidence="4" id="KW-1185">Reference proteome</keyword>
<feature type="region of interest" description="Disordered" evidence="2">
    <location>
        <begin position="1327"/>
        <end position="1474"/>
    </location>
</feature>
<feature type="compositionally biased region" description="Low complexity" evidence="2">
    <location>
        <begin position="1504"/>
        <end position="1513"/>
    </location>
</feature>
<feature type="compositionally biased region" description="Low complexity" evidence="2">
    <location>
        <begin position="2504"/>
        <end position="2547"/>
    </location>
</feature>
<feature type="compositionally biased region" description="Polar residues" evidence="2">
    <location>
        <begin position="1655"/>
        <end position="1667"/>
    </location>
</feature>
<feature type="coiled-coil region" evidence="1">
    <location>
        <begin position="619"/>
        <end position="678"/>
    </location>
</feature>
<feature type="compositionally biased region" description="Basic and acidic residues" evidence="2">
    <location>
        <begin position="1571"/>
        <end position="1589"/>
    </location>
</feature>
<feature type="compositionally biased region" description="Low complexity" evidence="2">
    <location>
        <begin position="893"/>
        <end position="909"/>
    </location>
</feature>
<feature type="compositionally biased region" description="Basic and acidic residues" evidence="2">
    <location>
        <begin position="2074"/>
        <end position="2083"/>
    </location>
</feature>
<feature type="region of interest" description="Disordered" evidence="2">
    <location>
        <begin position="3032"/>
        <end position="3054"/>
    </location>
</feature>
<feature type="compositionally biased region" description="Basic residues" evidence="2">
    <location>
        <begin position="2657"/>
        <end position="2673"/>
    </location>
</feature>
<dbReference type="EnsemblMetazoa" id="CLYHEMT007174.2">
    <property type="protein sequence ID" value="CLYHEMP007174.2"/>
    <property type="gene ID" value="CLYHEMG007174"/>
</dbReference>
<keyword evidence="1" id="KW-0175">Coiled coil</keyword>
<feature type="compositionally biased region" description="Basic residues" evidence="2">
    <location>
        <begin position="2049"/>
        <end position="2073"/>
    </location>
</feature>
<feature type="compositionally biased region" description="Basic and acidic residues" evidence="2">
    <location>
        <begin position="1670"/>
        <end position="1730"/>
    </location>
</feature>
<feature type="compositionally biased region" description="Basic and acidic residues" evidence="2">
    <location>
        <begin position="2681"/>
        <end position="2697"/>
    </location>
</feature>
<feature type="compositionally biased region" description="Low complexity" evidence="2">
    <location>
        <begin position="2400"/>
        <end position="2461"/>
    </location>
</feature>
<evidence type="ECO:0000313" key="3">
    <source>
        <dbReference type="EnsemblMetazoa" id="CLYHEMP007174.2"/>
    </source>
</evidence>
<feature type="compositionally biased region" description="Basic and acidic residues" evidence="2">
    <location>
        <begin position="1390"/>
        <end position="1415"/>
    </location>
</feature>
<feature type="compositionally biased region" description="Basic residues" evidence="2">
    <location>
        <begin position="1833"/>
        <end position="1852"/>
    </location>
</feature>